<accession>A0ABW4D052</accession>
<gene>
    <name evidence="2" type="ORF">ACFQ44_04155</name>
</gene>
<dbReference type="RefSeq" id="WP_203644295.1">
    <property type="nucleotide sequence ID" value="NZ_BOLN01000003.1"/>
</dbReference>
<organism evidence="2 3">
    <name type="scientific">Levilactobacillus lanxiensis</name>
    <dbReference type="NCBI Taxonomy" id="2799568"/>
    <lineage>
        <taxon>Bacteria</taxon>
        <taxon>Bacillati</taxon>
        <taxon>Bacillota</taxon>
        <taxon>Bacilli</taxon>
        <taxon>Lactobacillales</taxon>
        <taxon>Lactobacillaceae</taxon>
        <taxon>Levilactobacillus</taxon>
    </lineage>
</organism>
<dbReference type="Pfam" id="PF14279">
    <property type="entry name" value="HNH_5"/>
    <property type="match status" value="1"/>
</dbReference>
<evidence type="ECO:0000313" key="2">
    <source>
        <dbReference type="EMBL" id="MFD1454879.1"/>
    </source>
</evidence>
<sequence length="296" mass="34171">MTDHCFFCNAEITEDNKTEEHVFLYGLGDRLKATDIVCDSCNNLLGDIIDSGFVKELKNFVNFAGIKTHEKTQNVVVKDVETQNEYLFDPRNNTYKLRHTIVKKEEQGKRVRIDGTFRDEESAKNFFKSIQKRYPNVRDEDFVIKHKLCRPTFQVELPYNNSVAALAVLKMAIEFALLCGMDSKAMIQVIDVLRSVTRGLKLKVITIDNPLLERLGTERLHPFAPIPGDMTPKARVMQAKLYTEKERLYCWISVLGLYSYQVCLSDINVIVSMSRSIYYYGDSGRFWKSYFVPKAE</sequence>
<keyword evidence="2" id="KW-0540">Nuclease</keyword>
<evidence type="ECO:0000259" key="1">
    <source>
        <dbReference type="Pfam" id="PF14279"/>
    </source>
</evidence>
<dbReference type="Proteomes" id="UP001597189">
    <property type="component" value="Unassembled WGS sequence"/>
</dbReference>
<dbReference type="GO" id="GO:0004519">
    <property type="term" value="F:endonuclease activity"/>
    <property type="evidence" value="ECO:0007669"/>
    <property type="project" value="UniProtKB-KW"/>
</dbReference>
<comment type="caution">
    <text evidence="2">The sequence shown here is derived from an EMBL/GenBank/DDBJ whole genome shotgun (WGS) entry which is preliminary data.</text>
</comment>
<protein>
    <submittedName>
        <fullName evidence="2">HNH endonuclease</fullName>
    </submittedName>
</protein>
<proteinExistence type="predicted"/>
<evidence type="ECO:0000313" key="3">
    <source>
        <dbReference type="Proteomes" id="UP001597189"/>
    </source>
</evidence>
<keyword evidence="2" id="KW-0378">Hydrolase</keyword>
<dbReference type="EMBL" id="JBHTOD010000003">
    <property type="protein sequence ID" value="MFD1454879.1"/>
    <property type="molecule type" value="Genomic_DNA"/>
</dbReference>
<feature type="domain" description="HNH endonuclease 5" evidence="1">
    <location>
        <begin position="5"/>
        <end position="57"/>
    </location>
</feature>
<reference evidence="3" key="1">
    <citation type="journal article" date="2019" name="Int. J. Syst. Evol. Microbiol.">
        <title>The Global Catalogue of Microorganisms (GCM) 10K type strain sequencing project: providing services to taxonomists for standard genome sequencing and annotation.</title>
        <authorList>
            <consortium name="The Broad Institute Genomics Platform"/>
            <consortium name="The Broad Institute Genome Sequencing Center for Infectious Disease"/>
            <person name="Wu L."/>
            <person name="Ma J."/>
        </authorList>
    </citation>
    <scope>NUCLEOTIDE SEQUENCE [LARGE SCALE GENOMIC DNA]</scope>
    <source>
        <strain evidence="3">CCM 8979</strain>
    </source>
</reference>
<keyword evidence="2" id="KW-0255">Endonuclease</keyword>
<name>A0ABW4D052_9LACO</name>
<keyword evidence="3" id="KW-1185">Reference proteome</keyword>
<dbReference type="InterPro" id="IPR029471">
    <property type="entry name" value="HNH_5"/>
</dbReference>